<keyword evidence="4" id="KW-1185">Reference proteome</keyword>
<evidence type="ECO:0000256" key="2">
    <source>
        <dbReference type="SAM" id="MobiDB-lite"/>
    </source>
</evidence>
<feature type="compositionally biased region" description="Low complexity" evidence="2">
    <location>
        <begin position="540"/>
        <end position="566"/>
    </location>
</feature>
<feature type="compositionally biased region" description="Basic and acidic residues" evidence="2">
    <location>
        <begin position="624"/>
        <end position="635"/>
    </location>
</feature>
<feature type="coiled-coil region" evidence="1">
    <location>
        <begin position="327"/>
        <end position="368"/>
    </location>
</feature>
<dbReference type="EMBL" id="JAAAIM010000912">
    <property type="protein sequence ID" value="KAG0283364.1"/>
    <property type="molecule type" value="Genomic_DNA"/>
</dbReference>
<feature type="region of interest" description="Disordered" evidence="2">
    <location>
        <begin position="534"/>
        <end position="568"/>
    </location>
</feature>
<organism evidence="3 4">
    <name type="scientific">Linnemannia gamsii</name>
    <dbReference type="NCBI Taxonomy" id="64522"/>
    <lineage>
        <taxon>Eukaryota</taxon>
        <taxon>Fungi</taxon>
        <taxon>Fungi incertae sedis</taxon>
        <taxon>Mucoromycota</taxon>
        <taxon>Mortierellomycotina</taxon>
        <taxon>Mortierellomycetes</taxon>
        <taxon>Mortierellales</taxon>
        <taxon>Mortierellaceae</taxon>
        <taxon>Linnemannia</taxon>
    </lineage>
</organism>
<evidence type="ECO:0000256" key="1">
    <source>
        <dbReference type="SAM" id="Coils"/>
    </source>
</evidence>
<accession>A0ABQ7JR07</accession>
<evidence type="ECO:0000313" key="3">
    <source>
        <dbReference type="EMBL" id="KAG0283364.1"/>
    </source>
</evidence>
<feature type="region of interest" description="Disordered" evidence="2">
    <location>
        <begin position="261"/>
        <end position="289"/>
    </location>
</feature>
<name>A0ABQ7JR07_9FUNG</name>
<protein>
    <submittedName>
        <fullName evidence="3">Uncharacterized protein</fullName>
    </submittedName>
</protein>
<feature type="compositionally biased region" description="Polar residues" evidence="2">
    <location>
        <begin position="263"/>
        <end position="285"/>
    </location>
</feature>
<proteinExistence type="predicted"/>
<feature type="region of interest" description="Disordered" evidence="2">
    <location>
        <begin position="613"/>
        <end position="635"/>
    </location>
</feature>
<sequence length="635" mass="71150">MPGGGTHEDWSKVVEYLKDYNSNSKSNKAPGLDSITSDVCHAAWELLGEEQQDVLDGKTEAGDDHPVEDSTETLRVRRRAIQWLMDLEENTAYVDTTTIATARHLSRPSPSWSSVAAVGPSKVTKQDQDATEVHAPPPSIPISTPQKRHLRSDNLVKPSNTPAVETTGASVIEIIAIESTEAPQPQENSNIPAEECSVEQDDLNLSDHAQALPSHGTHVPTSVSGDLAINTSGQSVPLQESEPTPAALDDTAGICASLDDPVQETTSNTNESPPIQETVDPSQDNNDMDDLGVRIQNLRNPNGTTIKQLTSERDDRGEMVETLWKQMQELTTRQEKHAQERQTWEAQRQQAQERAQELGLEKERLVAEQKSTCEELASQRQNFTARLDAERKSWRVFRERAVNQQQDFYAEKARLETQIAVDKARLETTVAVAKAKLVKQMADEKVKLETQMADDKELLEIEYEAIRRLGVSELAAEKKAHTEEIHALNAKWTQQTTQETRKQQLAIDSLKHEWQGERAFLLSSIEKLQAALSMTTDAGPSPSSVPLSPASMPQLPPKQHQQQQQRQVKEVEVELKRSRQEIIDMQQRLQDVEQLNKDYMDIIKTQVSTIHTATQENARKRRRLDADKVGNKENQ</sequence>
<evidence type="ECO:0000313" key="4">
    <source>
        <dbReference type="Proteomes" id="UP001194696"/>
    </source>
</evidence>
<feature type="coiled-coil region" evidence="1">
    <location>
        <begin position="438"/>
        <end position="491"/>
    </location>
</feature>
<reference evidence="3 4" key="1">
    <citation type="journal article" date="2020" name="Fungal Divers.">
        <title>Resolving the Mortierellaceae phylogeny through synthesis of multi-gene phylogenetics and phylogenomics.</title>
        <authorList>
            <person name="Vandepol N."/>
            <person name="Liber J."/>
            <person name="Desiro A."/>
            <person name="Na H."/>
            <person name="Kennedy M."/>
            <person name="Barry K."/>
            <person name="Grigoriev I.V."/>
            <person name="Miller A.N."/>
            <person name="O'Donnell K."/>
            <person name="Stajich J.E."/>
            <person name="Bonito G."/>
        </authorList>
    </citation>
    <scope>NUCLEOTIDE SEQUENCE [LARGE SCALE GENOMIC DNA]</scope>
    <source>
        <strain evidence="3 4">AD045</strain>
    </source>
</reference>
<comment type="caution">
    <text evidence="3">The sequence shown here is derived from an EMBL/GenBank/DDBJ whole genome shotgun (WGS) entry which is preliminary data.</text>
</comment>
<dbReference type="Proteomes" id="UP001194696">
    <property type="component" value="Unassembled WGS sequence"/>
</dbReference>
<gene>
    <name evidence="3" type="ORF">BGZ96_012269</name>
</gene>
<keyword evidence="1" id="KW-0175">Coiled coil</keyword>
<feature type="region of interest" description="Disordered" evidence="2">
    <location>
        <begin position="126"/>
        <end position="162"/>
    </location>
</feature>